<evidence type="ECO:0000256" key="6">
    <source>
        <dbReference type="SAM" id="Phobius"/>
    </source>
</evidence>
<dbReference type="Proteomes" id="UP001152747">
    <property type="component" value="Unassembled WGS sequence"/>
</dbReference>
<keyword evidence="4 6" id="KW-1133">Transmembrane helix</keyword>
<feature type="transmembrane region" description="Helical" evidence="6">
    <location>
        <begin position="44"/>
        <end position="65"/>
    </location>
</feature>
<name>A0A9P1IHI7_9PELO</name>
<feature type="transmembrane region" description="Helical" evidence="6">
    <location>
        <begin position="16"/>
        <end position="37"/>
    </location>
</feature>
<evidence type="ECO:0000256" key="5">
    <source>
        <dbReference type="ARBA" id="ARBA00023136"/>
    </source>
</evidence>
<gene>
    <name evidence="7" type="ORF">CAMP_LOCUS7767</name>
</gene>
<dbReference type="OrthoDB" id="5834256at2759"/>
<reference evidence="7" key="1">
    <citation type="submission" date="2022-11" db="EMBL/GenBank/DDBJ databases">
        <authorList>
            <person name="Kikuchi T."/>
        </authorList>
    </citation>
    <scope>NUCLEOTIDE SEQUENCE</scope>
    <source>
        <strain evidence="7">PS1010</strain>
    </source>
</reference>
<evidence type="ECO:0000256" key="3">
    <source>
        <dbReference type="ARBA" id="ARBA00022692"/>
    </source>
</evidence>
<dbReference type="AlphaFoldDB" id="A0A9P1IHI7"/>
<feature type="transmembrane region" description="Helical" evidence="6">
    <location>
        <begin position="85"/>
        <end position="102"/>
    </location>
</feature>
<evidence type="ECO:0000313" key="8">
    <source>
        <dbReference type="Proteomes" id="UP001152747"/>
    </source>
</evidence>
<comment type="similarity">
    <text evidence="2">Belongs to the nematode receptor-like protein sre family.</text>
</comment>
<evidence type="ECO:0000313" key="7">
    <source>
        <dbReference type="EMBL" id="CAI5445130.1"/>
    </source>
</evidence>
<protein>
    <submittedName>
        <fullName evidence="7">Uncharacterized protein</fullName>
    </submittedName>
</protein>
<dbReference type="PANTHER" id="PTHR47518">
    <property type="entry name" value="SERPENTINE RECEPTOR CLASS EPSILON-13-RELATED"/>
    <property type="match status" value="1"/>
</dbReference>
<dbReference type="InterPro" id="IPR004151">
    <property type="entry name" value="7TM_GPCR_serpentine_rcpt_Sre"/>
</dbReference>
<evidence type="ECO:0000256" key="4">
    <source>
        <dbReference type="ARBA" id="ARBA00022989"/>
    </source>
</evidence>
<dbReference type="PANTHER" id="PTHR47518:SF10">
    <property type="entry name" value="G PROTEIN-COUPLED RECEPTOR-RELATED"/>
    <property type="match status" value="1"/>
</dbReference>
<dbReference type="GO" id="GO:0016020">
    <property type="term" value="C:membrane"/>
    <property type="evidence" value="ECO:0007669"/>
    <property type="project" value="UniProtKB-SubCell"/>
</dbReference>
<comment type="subcellular location">
    <subcellularLocation>
        <location evidence="1">Membrane</location>
        <topology evidence="1">Multi-pass membrane protein</topology>
    </subcellularLocation>
</comment>
<dbReference type="GO" id="GO:0007606">
    <property type="term" value="P:sensory perception of chemical stimulus"/>
    <property type="evidence" value="ECO:0007669"/>
    <property type="project" value="InterPro"/>
</dbReference>
<feature type="transmembrane region" description="Helical" evidence="6">
    <location>
        <begin position="240"/>
        <end position="261"/>
    </location>
</feature>
<evidence type="ECO:0000256" key="2">
    <source>
        <dbReference type="ARBA" id="ARBA00006803"/>
    </source>
</evidence>
<sequence length="313" mass="36192">MECSPWLVTLSRAISLFLWALGAISHIFALIVVIRIFKNYHPFFIIFYLLMILTRILSASVKTYGYIYILVFSKNSNVPDYVTDLLWIAKFSTQSAALGCIFERGYATYYAKSYENSKKRGIVLVLIGVTIFVTGFEFINNGSNDVGRKITTVTYGFIMTLFTVILIICNRVLMIKSHAKTKLSERYQLVENVKALRLLLPFIMAISINAIFLSAAIILFNVDTVFNLSQCQNFHYYIPVFYLILLQTTSLNFVAPLLICLRYKYCFGFGCERDFEKKEEGQIRNILSVKIADNTKSQNEEYFKQYKNQWEKQ</sequence>
<keyword evidence="5 6" id="KW-0472">Membrane</keyword>
<proteinExistence type="inferred from homology"/>
<organism evidence="7 8">
    <name type="scientific">Caenorhabditis angaria</name>
    <dbReference type="NCBI Taxonomy" id="860376"/>
    <lineage>
        <taxon>Eukaryota</taxon>
        <taxon>Metazoa</taxon>
        <taxon>Ecdysozoa</taxon>
        <taxon>Nematoda</taxon>
        <taxon>Chromadorea</taxon>
        <taxon>Rhabditida</taxon>
        <taxon>Rhabditina</taxon>
        <taxon>Rhabditomorpha</taxon>
        <taxon>Rhabditoidea</taxon>
        <taxon>Rhabditidae</taxon>
        <taxon>Peloderinae</taxon>
        <taxon>Caenorhabditis</taxon>
    </lineage>
</organism>
<feature type="transmembrane region" description="Helical" evidence="6">
    <location>
        <begin position="152"/>
        <end position="174"/>
    </location>
</feature>
<keyword evidence="3 6" id="KW-0812">Transmembrane</keyword>
<dbReference type="Pfam" id="PF03125">
    <property type="entry name" value="Sre"/>
    <property type="match status" value="1"/>
</dbReference>
<dbReference type="InterPro" id="IPR052854">
    <property type="entry name" value="Serpentine_rcpt_epsilon"/>
</dbReference>
<evidence type="ECO:0000256" key="1">
    <source>
        <dbReference type="ARBA" id="ARBA00004141"/>
    </source>
</evidence>
<comment type="caution">
    <text evidence="7">The sequence shown here is derived from an EMBL/GenBank/DDBJ whole genome shotgun (WGS) entry which is preliminary data.</text>
</comment>
<dbReference type="EMBL" id="CANHGI010000003">
    <property type="protein sequence ID" value="CAI5445130.1"/>
    <property type="molecule type" value="Genomic_DNA"/>
</dbReference>
<keyword evidence="8" id="KW-1185">Reference proteome</keyword>
<feature type="transmembrane region" description="Helical" evidence="6">
    <location>
        <begin position="122"/>
        <end position="140"/>
    </location>
</feature>
<accession>A0A9P1IHI7</accession>
<feature type="transmembrane region" description="Helical" evidence="6">
    <location>
        <begin position="195"/>
        <end position="220"/>
    </location>
</feature>